<protein>
    <submittedName>
        <fullName evidence="2">Lysophospholipase L2</fullName>
        <ecNumber evidence="2">3.1.1.5</ecNumber>
    </submittedName>
</protein>
<accession>M1MGA6</accession>
<evidence type="ECO:0000313" key="3">
    <source>
        <dbReference type="Proteomes" id="UP000011728"/>
    </source>
</evidence>
<dbReference type="KEGG" id="csr:Cspa_c31930"/>
<dbReference type="eggNOG" id="COG2267">
    <property type="taxonomic scope" value="Bacteria"/>
</dbReference>
<organism evidence="2 3">
    <name type="scientific">Clostridium saccharoperbutylacetonicum N1-4(HMT)</name>
    <dbReference type="NCBI Taxonomy" id="931276"/>
    <lineage>
        <taxon>Bacteria</taxon>
        <taxon>Bacillati</taxon>
        <taxon>Bacillota</taxon>
        <taxon>Clostridia</taxon>
        <taxon>Eubacteriales</taxon>
        <taxon>Clostridiaceae</taxon>
        <taxon>Clostridium</taxon>
    </lineage>
</organism>
<evidence type="ECO:0000313" key="2">
    <source>
        <dbReference type="EMBL" id="AGF56954.1"/>
    </source>
</evidence>
<dbReference type="Proteomes" id="UP000011728">
    <property type="component" value="Chromosome"/>
</dbReference>
<gene>
    <name evidence="2" type="primary">pldB</name>
    <name evidence="2" type="ORF">Cspa_c31930</name>
</gene>
<sequence length="365" mass="41891">MKYRNTKFDLKILCVFTLLIAQLFFNLNFFSATVQASEITNEIDQIYISEGDYSDKMNNIVEPYLLNKVQSGYITGDKDAKLYYEKYKVENPKGNIVLSHGYTESLIKYHELIFYFMKNGYNVFGIEHRGHGRSGSLGIADKTQVHVDDFNQYVIDFKTFIDEVVMPNNDNKKLLLYAHSMGGAIGAKFLEDYPDYFNGAILNAPMLQVNTGNIPEFLAKIIVEIQVAIGNGGKYVLGKEPYNSKYDLKTINTTSFNRFKYCYDIVDNDEELQRGGASYNWTNEAFKATEEIIKERNASKVEIPVLLFQAGQDFMVKPEGQNQFAKGAKNCKIVRIENSRHQIFGEKDEILKPYLEDVLEFYDNI</sequence>
<dbReference type="InterPro" id="IPR051044">
    <property type="entry name" value="MAG_DAG_Lipase"/>
</dbReference>
<evidence type="ECO:0000259" key="1">
    <source>
        <dbReference type="Pfam" id="PF12146"/>
    </source>
</evidence>
<reference evidence="2 3" key="1">
    <citation type="submission" date="2013-02" db="EMBL/GenBank/DDBJ databases">
        <title>Genome sequence of Clostridium saccharoperbutylacetonicum N1-4(HMT).</title>
        <authorList>
            <person name="Poehlein A."/>
            <person name="Daniel R."/>
        </authorList>
    </citation>
    <scope>NUCLEOTIDE SEQUENCE [LARGE SCALE GENOMIC DNA]</scope>
    <source>
        <strain evidence="3">N1-4(HMT)</strain>
    </source>
</reference>
<dbReference type="InterPro" id="IPR029058">
    <property type="entry name" value="AB_hydrolase_fold"/>
</dbReference>
<name>M1MGA6_9CLOT</name>
<dbReference type="EMBL" id="CP004121">
    <property type="protein sequence ID" value="AGF56954.1"/>
    <property type="molecule type" value="Genomic_DNA"/>
</dbReference>
<dbReference type="HOGENOM" id="CLU_026209_10_0_9"/>
<dbReference type="Gene3D" id="3.40.50.1820">
    <property type="entry name" value="alpha/beta hydrolase"/>
    <property type="match status" value="1"/>
</dbReference>
<dbReference type="Pfam" id="PF12146">
    <property type="entry name" value="Hydrolase_4"/>
    <property type="match status" value="1"/>
</dbReference>
<dbReference type="SUPFAM" id="SSF53474">
    <property type="entry name" value="alpha/beta-Hydrolases"/>
    <property type="match status" value="1"/>
</dbReference>
<feature type="domain" description="Serine aminopeptidase S33" evidence="1">
    <location>
        <begin position="91"/>
        <end position="348"/>
    </location>
</feature>
<dbReference type="GO" id="GO:0004622">
    <property type="term" value="F:phosphatidylcholine lysophospholipase activity"/>
    <property type="evidence" value="ECO:0007669"/>
    <property type="project" value="UniProtKB-EC"/>
</dbReference>
<dbReference type="AlphaFoldDB" id="M1MGA6"/>
<keyword evidence="3" id="KW-1185">Reference proteome</keyword>
<dbReference type="PANTHER" id="PTHR11614">
    <property type="entry name" value="PHOSPHOLIPASE-RELATED"/>
    <property type="match status" value="1"/>
</dbReference>
<dbReference type="RefSeq" id="WP_015393272.1">
    <property type="nucleotide sequence ID" value="NC_020291.1"/>
</dbReference>
<dbReference type="EC" id="3.1.1.5" evidence="2"/>
<dbReference type="PATRIC" id="fig|931276.5.peg.3215"/>
<dbReference type="STRING" id="36745.CLSAP_30000"/>
<dbReference type="InterPro" id="IPR022742">
    <property type="entry name" value="Hydrolase_4"/>
</dbReference>
<keyword evidence="2" id="KW-0378">Hydrolase</keyword>
<dbReference type="OrthoDB" id="9806902at2"/>
<proteinExistence type="predicted"/>